<name>A0A0B7ARL9_9EUPU</name>
<sequence length="50" mass="5867">MTRDHLNESHLHHLRTNSMEILTATECSLFSLTMFKMIEKVHGKIQNNEV</sequence>
<organism evidence="1">
    <name type="scientific">Arion vulgaris</name>
    <dbReference type="NCBI Taxonomy" id="1028688"/>
    <lineage>
        <taxon>Eukaryota</taxon>
        <taxon>Metazoa</taxon>
        <taxon>Spiralia</taxon>
        <taxon>Lophotrochozoa</taxon>
        <taxon>Mollusca</taxon>
        <taxon>Gastropoda</taxon>
        <taxon>Heterobranchia</taxon>
        <taxon>Euthyneura</taxon>
        <taxon>Panpulmonata</taxon>
        <taxon>Eupulmonata</taxon>
        <taxon>Stylommatophora</taxon>
        <taxon>Helicina</taxon>
        <taxon>Arionoidea</taxon>
        <taxon>Arionidae</taxon>
        <taxon>Arion</taxon>
    </lineage>
</organism>
<evidence type="ECO:0000313" key="1">
    <source>
        <dbReference type="EMBL" id="CEK82641.1"/>
    </source>
</evidence>
<accession>A0A0B7ARL9</accession>
<reference evidence="1" key="1">
    <citation type="submission" date="2014-12" db="EMBL/GenBank/DDBJ databases">
        <title>Insight into the proteome of Arion vulgaris.</title>
        <authorList>
            <person name="Aradska J."/>
            <person name="Bulat T."/>
            <person name="Smidak R."/>
            <person name="Sarate P."/>
            <person name="Gangsoo J."/>
            <person name="Sialana F."/>
            <person name="Bilban M."/>
            <person name="Lubec G."/>
        </authorList>
    </citation>
    <scope>NUCLEOTIDE SEQUENCE</scope>
    <source>
        <tissue evidence="1">Skin</tissue>
    </source>
</reference>
<dbReference type="AlphaFoldDB" id="A0A0B7ARL9"/>
<gene>
    <name evidence="1" type="primary">ORF132670</name>
</gene>
<dbReference type="EMBL" id="HACG01035776">
    <property type="protein sequence ID" value="CEK82641.1"/>
    <property type="molecule type" value="Transcribed_RNA"/>
</dbReference>
<proteinExistence type="predicted"/>
<protein>
    <submittedName>
        <fullName evidence="1">Uncharacterized protein</fullName>
    </submittedName>
</protein>